<dbReference type="NCBIfam" id="TIGR00756">
    <property type="entry name" value="PPR"/>
    <property type="match status" value="6"/>
</dbReference>
<sequence length="737" mass="83182">YFSWLKQCCEDKSLNRVKQLHGRVIRTLETPETFLLNNFVSSYGKMESIEYARKMFDQIPRPNVFSWNSIMAAYSLNGHTAEMQELFNSIPKKDGVSWNLMISGYVKCGSNNNAFEGYRLMLKHGLECLNRITLVTILSMLSKMGCVDLCRAIHGQVVKFGFESSVFVGSSLVDIYAKLGSIDDARNMFDELPERNIVLYNTMLMALLRCGFIEDSYALFDRMTAKDFISWTTMVTGLTQNGRYKEALFFFREMTFKRLDLDQFTFGSALTACGGLSSHEEGKQIHSYIIRTPHHAGNIFVSSALVDMYSKCKDVTSAGTVFRMTRNRNVVSWTAMLVGYSQNGYSEEAVRIFHDMQGFGIEVDEFTLGSVISSCGNLATIEEGTQFHCKALVSGLISFVTVSNALVSLYGKCGNIEEARRMFGETEHKDQVTWTALVSGYSQFGRADESIDLFEEMLLHGLKPDGVTFLGVLSACSRAGLVEKGLKYFATMEAEYKIQPNLNHYTCVIDLYSRAGKLDEAKSFIQNMPFRPDTIGWTTLLSSCRNRGNIEIGKWAADSLLELDPKSPAAYVLLANIYAGKQRWDEVAELQRGMKHSGVRKEPGFSWIKFKSKVYTFAADDTSSPFLDQIHEKLSELGRKMREEGYVPDMKSVVHDVPETEKVSLLEHHSEKLAIAFGLIFIPQHLTIKVVKNLRVCDDCHNATKIISRITQRSVLVRDSVRYHLFEGGNCSCGDFW</sequence>
<dbReference type="Proteomes" id="UP000015453">
    <property type="component" value="Unassembled WGS sequence"/>
</dbReference>
<dbReference type="PANTHER" id="PTHR47926">
    <property type="entry name" value="PENTATRICOPEPTIDE REPEAT-CONTAINING PROTEIN"/>
    <property type="match status" value="1"/>
</dbReference>
<dbReference type="EMBL" id="AUSU01004694">
    <property type="protein sequence ID" value="EPS64639.1"/>
    <property type="molecule type" value="Genomic_DNA"/>
</dbReference>
<dbReference type="Gene3D" id="1.25.40.10">
    <property type="entry name" value="Tetratricopeptide repeat domain"/>
    <property type="match status" value="5"/>
</dbReference>
<dbReference type="OrthoDB" id="185373at2759"/>
<feature type="repeat" description="PPR" evidence="3">
    <location>
        <begin position="227"/>
        <end position="261"/>
    </location>
</feature>
<dbReference type="FunFam" id="1.25.40.10:FF:000031">
    <property type="entry name" value="Pentatricopeptide repeat-containing protein mitochondrial"/>
    <property type="match status" value="1"/>
</dbReference>
<dbReference type="PANTHER" id="PTHR47926:SF511">
    <property type="entry name" value="PENTATRICOPEPTIDE REPEAT-CONTAINING PROTEIN"/>
    <property type="match status" value="1"/>
</dbReference>
<feature type="non-terminal residue" evidence="5">
    <location>
        <position position="1"/>
    </location>
</feature>
<feature type="repeat" description="PPR" evidence="3">
    <location>
        <begin position="196"/>
        <end position="226"/>
    </location>
</feature>
<dbReference type="Pfam" id="PF20431">
    <property type="entry name" value="E_motif"/>
    <property type="match status" value="1"/>
</dbReference>
<dbReference type="FunFam" id="1.25.40.10:FF:000366">
    <property type="entry name" value="Pentatricopeptide (PPR) repeat-containing protein"/>
    <property type="match status" value="1"/>
</dbReference>
<name>S8CCE7_9LAMI</name>
<comment type="similarity">
    <text evidence="1">Belongs to the PPR family. PCMP-H subfamily.</text>
</comment>
<dbReference type="SUPFAM" id="SSF48452">
    <property type="entry name" value="TPR-like"/>
    <property type="match status" value="1"/>
</dbReference>
<feature type="domain" description="DYW" evidence="4">
    <location>
        <begin position="645"/>
        <end position="737"/>
    </location>
</feature>
<dbReference type="InterPro" id="IPR002885">
    <property type="entry name" value="PPR_rpt"/>
</dbReference>
<evidence type="ECO:0000256" key="3">
    <source>
        <dbReference type="PROSITE-ProRule" id="PRU00708"/>
    </source>
</evidence>
<dbReference type="InterPro" id="IPR046960">
    <property type="entry name" value="PPR_At4g14850-like_plant"/>
</dbReference>
<keyword evidence="6" id="KW-1185">Reference proteome</keyword>
<dbReference type="InterPro" id="IPR046848">
    <property type="entry name" value="E_motif"/>
</dbReference>
<dbReference type="InterPro" id="IPR032867">
    <property type="entry name" value="DYW_dom"/>
</dbReference>
<dbReference type="FunFam" id="1.25.40.10:FF:000353">
    <property type="entry name" value="Pentatricopeptide repeat-containing protein At4g39530"/>
    <property type="match status" value="1"/>
</dbReference>
<dbReference type="InterPro" id="IPR011990">
    <property type="entry name" value="TPR-like_helical_dom_sf"/>
</dbReference>
<gene>
    <name evidence="5" type="ORF">M569_10140</name>
</gene>
<evidence type="ECO:0000256" key="2">
    <source>
        <dbReference type="ARBA" id="ARBA00022737"/>
    </source>
</evidence>
<dbReference type="AlphaFoldDB" id="S8CCE7"/>
<dbReference type="Pfam" id="PF13041">
    <property type="entry name" value="PPR_2"/>
    <property type="match status" value="2"/>
</dbReference>
<evidence type="ECO:0000313" key="6">
    <source>
        <dbReference type="Proteomes" id="UP000015453"/>
    </source>
</evidence>
<evidence type="ECO:0000256" key="1">
    <source>
        <dbReference type="ARBA" id="ARBA00006643"/>
    </source>
</evidence>
<dbReference type="GO" id="GO:0003723">
    <property type="term" value="F:RNA binding"/>
    <property type="evidence" value="ECO:0007669"/>
    <property type="project" value="InterPro"/>
</dbReference>
<protein>
    <recommendedName>
        <fullName evidence="4">DYW domain-containing protein</fullName>
    </recommendedName>
</protein>
<organism evidence="5 6">
    <name type="scientific">Genlisea aurea</name>
    <dbReference type="NCBI Taxonomy" id="192259"/>
    <lineage>
        <taxon>Eukaryota</taxon>
        <taxon>Viridiplantae</taxon>
        <taxon>Streptophyta</taxon>
        <taxon>Embryophyta</taxon>
        <taxon>Tracheophyta</taxon>
        <taxon>Spermatophyta</taxon>
        <taxon>Magnoliopsida</taxon>
        <taxon>eudicotyledons</taxon>
        <taxon>Gunneridae</taxon>
        <taxon>Pentapetalae</taxon>
        <taxon>asterids</taxon>
        <taxon>lamiids</taxon>
        <taxon>Lamiales</taxon>
        <taxon>Lentibulariaceae</taxon>
        <taxon>Genlisea</taxon>
    </lineage>
</organism>
<dbReference type="Pfam" id="PF14432">
    <property type="entry name" value="DYW_deaminase"/>
    <property type="match status" value="1"/>
</dbReference>
<feature type="repeat" description="PPR" evidence="3">
    <location>
        <begin position="430"/>
        <end position="464"/>
    </location>
</feature>
<dbReference type="PROSITE" id="PS51375">
    <property type="entry name" value="PPR"/>
    <property type="match status" value="5"/>
</dbReference>
<feature type="repeat" description="PPR" evidence="3">
    <location>
        <begin position="94"/>
        <end position="128"/>
    </location>
</feature>
<dbReference type="GO" id="GO:0008270">
    <property type="term" value="F:zinc ion binding"/>
    <property type="evidence" value="ECO:0007669"/>
    <property type="project" value="InterPro"/>
</dbReference>
<dbReference type="Pfam" id="PF01535">
    <property type="entry name" value="PPR"/>
    <property type="match status" value="7"/>
</dbReference>
<dbReference type="FunFam" id="1.25.40.10:FF:000442">
    <property type="entry name" value="Pentatricopeptide repeat-containing protein At3g49710"/>
    <property type="match status" value="2"/>
</dbReference>
<reference evidence="5 6" key="1">
    <citation type="journal article" date="2013" name="BMC Genomics">
        <title>The miniature genome of a carnivorous plant Genlisea aurea contains a low number of genes and short non-coding sequences.</title>
        <authorList>
            <person name="Leushkin E.V."/>
            <person name="Sutormin R.A."/>
            <person name="Nabieva E.R."/>
            <person name="Penin A.A."/>
            <person name="Kondrashov A.S."/>
            <person name="Logacheva M.D."/>
        </authorList>
    </citation>
    <scope>NUCLEOTIDE SEQUENCE [LARGE SCALE GENOMIC DNA]</scope>
</reference>
<comment type="caution">
    <text evidence="5">The sequence shown here is derived from an EMBL/GenBank/DDBJ whole genome shotgun (WGS) entry which is preliminary data.</text>
</comment>
<evidence type="ECO:0000259" key="4">
    <source>
        <dbReference type="Pfam" id="PF14432"/>
    </source>
</evidence>
<feature type="repeat" description="PPR" evidence="3">
    <location>
        <begin position="329"/>
        <end position="363"/>
    </location>
</feature>
<evidence type="ECO:0000313" key="5">
    <source>
        <dbReference type="EMBL" id="EPS64639.1"/>
    </source>
</evidence>
<accession>S8CCE7</accession>
<proteinExistence type="inferred from homology"/>
<keyword evidence="2" id="KW-0677">Repeat</keyword>
<dbReference type="GO" id="GO:0009451">
    <property type="term" value="P:RNA modification"/>
    <property type="evidence" value="ECO:0007669"/>
    <property type="project" value="InterPro"/>
</dbReference>